<protein>
    <submittedName>
        <fullName evidence="1">YbaB/EbfC family nucleoid-associated protein</fullName>
    </submittedName>
</protein>
<dbReference type="Gene3D" id="3.30.1310.10">
    <property type="entry name" value="Nucleoid-associated protein YbaB-like domain"/>
    <property type="match status" value="1"/>
</dbReference>
<dbReference type="RefSeq" id="WP_262848013.1">
    <property type="nucleotide sequence ID" value="NZ_JANZYP010000069.1"/>
</dbReference>
<dbReference type="Proteomes" id="UP001595891">
    <property type="component" value="Unassembled WGS sequence"/>
</dbReference>
<dbReference type="InterPro" id="IPR036894">
    <property type="entry name" value="YbaB-like_sf"/>
</dbReference>
<organism evidence="1 2">
    <name type="scientific">Sphaerisporangium corydalis</name>
    <dbReference type="NCBI Taxonomy" id="1441875"/>
    <lineage>
        <taxon>Bacteria</taxon>
        <taxon>Bacillati</taxon>
        <taxon>Actinomycetota</taxon>
        <taxon>Actinomycetes</taxon>
        <taxon>Streptosporangiales</taxon>
        <taxon>Streptosporangiaceae</taxon>
        <taxon>Sphaerisporangium</taxon>
    </lineage>
</organism>
<dbReference type="EMBL" id="JBHSFN010000011">
    <property type="protein sequence ID" value="MFC4588281.1"/>
    <property type="molecule type" value="Genomic_DNA"/>
</dbReference>
<evidence type="ECO:0000313" key="1">
    <source>
        <dbReference type="EMBL" id="MFC4588281.1"/>
    </source>
</evidence>
<dbReference type="InterPro" id="IPR004401">
    <property type="entry name" value="YbaB/EbfC"/>
</dbReference>
<keyword evidence="2" id="KW-1185">Reference proteome</keyword>
<gene>
    <name evidence="1" type="ORF">ACFO8L_19485</name>
</gene>
<accession>A0ABV9EFD8</accession>
<reference evidence="2" key="1">
    <citation type="journal article" date="2019" name="Int. J. Syst. Evol. Microbiol.">
        <title>The Global Catalogue of Microorganisms (GCM) 10K type strain sequencing project: providing services to taxonomists for standard genome sequencing and annotation.</title>
        <authorList>
            <consortium name="The Broad Institute Genomics Platform"/>
            <consortium name="The Broad Institute Genome Sequencing Center for Infectious Disease"/>
            <person name="Wu L."/>
            <person name="Ma J."/>
        </authorList>
    </citation>
    <scope>NUCLEOTIDE SEQUENCE [LARGE SCALE GENOMIC DNA]</scope>
    <source>
        <strain evidence="2">CCUG 49560</strain>
    </source>
</reference>
<dbReference type="Pfam" id="PF02575">
    <property type="entry name" value="YbaB_DNA_bd"/>
    <property type="match status" value="1"/>
</dbReference>
<name>A0ABV9EFD8_9ACTN</name>
<proteinExistence type="predicted"/>
<evidence type="ECO:0000313" key="2">
    <source>
        <dbReference type="Proteomes" id="UP001595891"/>
    </source>
</evidence>
<sequence>MILGQGTAADGMVRVTVSLDATADDIELDPRVMRMPSGVLAEHLRDAMRAARRQLFDRLAEDHETSGYDLEKHLDEMHTGYMRQMDGYRRIIDDINRRLGS</sequence>
<comment type="caution">
    <text evidence="1">The sequence shown here is derived from an EMBL/GenBank/DDBJ whole genome shotgun (WGS) entry which is preliminary data.</text>
</comment>
<dbReference type="SUPFAM" id="SSF82607">
    <property type="entry name" value="YbaB-like"/>
    <property type="match status" value="1"/>
</dbReference>